<dbReference type="Pfam" id="PF02298">
    <property type="entry name" value="Cu_bind_like"/>
    <property type="match status" value="1"/>
</dbReference>
<gene>
    <name evidence="5" type="ORF">Sradi_3927100</name>
</gene>
<keyword evidence="2" id="KW-0186">Copper</keyword>
<protein>
    <recommendedName>
        <fullName evidence="4">Phytocyanin domain-containing protein</fullName>
    </recommendedName>
</protein>
<keyword evidence="1" id="KW-0479">Metal-binding</keyword>
<reference evidence="5" key="2">
    <citation type="journal article" date="2024" name="Plant">
        <title>Genomic evolution and insights into agronomic trait innovations of Sesamum species.</title>
        <authorList>
            <person name="Miao H."/>
            <person name="Wang L."/>
            <person name="Qu L."/>
            <person name="Liu H."/>
            <person name="Sun Y."/>
            <person name="Le M."/>
            <person name="Wang Q."/>
            <person name="Wei S."/>
            <person name="Zheng Y."/>
            <person name="Lin W."/>
            <person name="Duan Y."/>
            <person name="Cao H."/>
            <person name="Xiong S."/>
            <person name="Wang X."/>
            <person name="Wei L."/>
            <person name="Li C."/>
            <person name="Ma Q."/>
            <person name="Ju M."/>
            <person name="Zhao R."/>
            <person name="Li G."/>
            <person name="Mu C."/>
            <person name="Tian Q."/>
            <person name="Mei H."/>
            <person name="Zhang T."/>
            <person name="Gao T."/>
            <person name="Zhang H."/>
        </authorList>
    </citation>
    <scope>NUCLEOTIDE SEQUENCE</scope>
    <source>
        <strain evidence="5">G02</strain>
    </source>
</reference>
<feature type="compositionally biased region" description="Low complexity" evidence="3">
    <location>
        <begin position="73"/>
        <end position="82"/>
    </location>
</feature>
<name>A0AAW2PFX6_SESRA</name>
<evidence type="ECO:0000313" key="5">
    <source>
        <dbReference type="EMBL" id="KAL0354802.1"/>
    </source>
</evidence>
<dbReference type="InterPro" id="IPR008972">
    <property type="entry name" value="Cupredoxin"/>
</dbReference>
<dbReference type="PROSITE" id="PS51485">
    <property type="entry name" value="PHYTOCYANIN"/>
    <property type="match status" value="1"/>
</dbReference>
<evidence type="ECO:0000256" key="1">
    <source>
        <dbReference type="ARBA" id="ARBA00022723"/>
    </source>
</evidence>
<reference evidence="5" key="1">
    <citation type="submission" date="2020-06" db="EMBL/GenBank/DDBJ databases">
        <authorList>
            <person name="Li T."/>
            <person name="Hu X."/>
            <person name="Zhang T."/>
            <person name="Song X."/>
            <person name="Zhang H."/>
            <person name="Dai N."/>
            <person name="Sheng W."/>
            <person name="Hou X."/>
            <person name="Wei L."/>
        </authorList>
    </citation>
    <scope>NUCLEOTIDE SEQUENCE</scope>
    <source>
        <strain evidence="5">G02</strain>
        <tissue evidence="5">Leaf</tissue>
    </source>
</reference>
<organism evidence="5">
    <name type="scientific">Sesamum radiatum</name>
    <name type="common">Black benniseed</name>
    <dbReference type="NCBI Taxonomy" id="300843"/>
    <lineage>
        <taxon>Eukaryota</taxon>
        <taxon>Viridiplantae</taxon>
        <taxon>Streptophyta</taxon>
        <taxon>Embryophyta</taxon>
        <taxon>Tracheophyta</taxon>
        <taxon>Spermatophyta</taxon>
        <taxon>Magnoliopsida</taxon>
        <taxon>eudicotyledons</taxon>
        <taxon>Gunneridae</taxon>
        <taxon>Pentapetalae</taxon>
        <taxon>asterids</taxon>
        <taxon>lamiids</taxon>
        <taxon>Lamiales</taxon>
        <taxon>Pedaliaceae</taxon>
        <taxon>Sesamum</taxon>
    </lineage>
</organism>
<feature type="domain" description="Phytocyanin" evidence="4">
    <location>
        <begin position="1"/>
        <end position="63"/>
    </location>
</feature>
<dbReference type="PANTHER" id="PTHR33021:SF189">
    <property type="entry name" value="CUCUMBER PEELING CUPREDOXIN-LIKE"/>
    <property type="match status" value="1"/>
</dbReference>
<dbReference type="InterPro" id="IPR039391">
    <property type="entry name" value="Phytocyanin-like"/>
</dbReference>
<sequence length="119" mass="13134">MTNQHDVVRVLQASYDAHTDAFGSVITAGPANFTLDSAGNHYYICTFGRHCEFGQKLAVTVVSSTPAVPIRRRVPPATTVPTTPSPASPNRMPVHPPFHYSQRWRSRRKYDPTGRTPSA</sequence>
<proteinExistence type="predicted"/>
<evidence type="ECO:0000256" key="2">
    <source>
        <dbReference type="ARBA" id="ARBA00023008"/>
    </source>
</evidence>
<comment type="caution">
    <text evidence="5">The sequence shown here is derived from an EMBL/GenBank/DDBJ whole genome shotgun (WGS) entry which is preliminary data.</text>
</comment>
<dbReference type="GO" id="GO:0009055">
    <property type="term" value="F:electron transfer activity"/>
    <property type="evidence" value="ECO:0007669"/>
    <property type="project" value="InterPro"/>
</dbReference>
<dbReference type="InterPro" id="IPR028871">
    <property type="entry name" value="BlueCu_1_BS"/>
</dbReference>
<dbReference type="AlphaFoldDB" id="A0AAW2PFX6"/>
<dbReference type="GO" id="GO:0046872">
    <property type="term" value="F:metal ion binding"/>
    <property type="evidence" value="ECO:0007669"/>
    <property type="project" value="UniProtKB-KW"/>
</dbReference>
<feature type="region of interest" description="Disordered" evidence="3">
    <location>
        <begin position="73"/>
        <end position="119"/>
    </location>
</feature>
<dbReference type="SUPFAM" id="SSF49503">
    <property type="entry name" value="Cupredoxins"/>
    <property type="match status" value="1"/>
</dbReference>
<dbReference type="PANTHER" id="PTHR33021">
    <property type="entry name" value="BLUE COPPER PROTEIN"/>
    <property type="match status" value="1"/>
</dbReference>
<evidence type="ECO:0000256" key="3">
    <source>
        <dbReference type="SAM" id="MobiDB-lite"/>
    </source>
</evidence>
<dbReference type="InterPro" id="IPR003245">
    <property type="entry name" value="Phytocyanin_dom"/>
</dbReference>
<evidence type="ECO:0000259" key="4">
    <source>
        <dbReference type="PROSITE" id="PS51485"/>
    </source>
</evidence>
<dbReference type="EMBL" id="JACGWJ010000017">
    <property type="protein sequence ID" value="KAL0354802.1"/>
    <property type="molecule type" value="Genomic_DNA"/>
</dbReference>
<dbReference type="GO" id="GO:0005886">
    <property type="term" value="C:plasma membrane"/>
    <property type="evidence" value="ECO:0007669"/>
    <property type="project" value="TreeGrafter"/>
</dbReference>
<dbReference type="Gene3D" id="2.60.40.420">
    <property type="entry name" value="Cupredoxins - blue copper proteins"/>
    <property type="match status" value="1"/>
</dbReference>
<accession>A0AAW2PFX6</accession>
<dbReference type="PROSITE" id="PS00196">
    <property type="entry name" value="COPPER_BLUE"/>
    <property type="match status" value="1"/>
</dbReference>